<organism evidence="1">
    <name type="scientific">Cyprideis torosa</name>
    <dbReference type="NCBI Taxonomy" id="163714"/>
    <lineage>
        <taxon>Eukaryota</taxon>
        <taxon>Metazoa</taxon>
        <taxon>Ecdysozoa</taxon>
        <taxon>Arthropoda</taxon>
        <taxon>Crustacea</taxon>
        <taxon>Oligostraca</taxon>
        <taxon>Ostracoda</taxon>
        <taxon>Podocopa</taxon>
        <taxon>Podocopida</taxon>
        <taxon>Cytherocopina</taxon>
        <taxon>Cytheroidea</taxon>
        <taxon>Cytherideidae</taxon>
        <taxon>Cyprideis</taxon>
    </lineage>
</organism>
<accession>A0A7R8ZRI2</accession>
<dbReference type="PANTHER" id="PTHR31751:SF42">
    <property type="entry name" value="PROTEIN CBG10204"/>
    <property type="match status" value="1"/>
</dbReference>
<reference evidence="1" key="1">
    <citation type="submission" date="2020-11" db="EMBL/GenBank/DDBJ databases">
        <authorList>
            <person name="Tran Van P."/>
        </authorList>
    </citation>
    <scope>NUCLEOTIDE SEQUENCE</scope>
</reference>
<dbReference type="AlphaFoldDB" id="A0A7R8ZRI2"/>
<evidence type="ECO:0000313" key="1">
    <source>
        <dbReference type="EMBL" id="CAD7233723.1"/>
    </source>
</evidence>
<gene>
    <name evidence="1" type="ORF">CTOB1V02_LOCUS11542</name>
</gene>
<feature type="non-terminal residue" evidence="1">
    <location>
        <position position="466"/>
    </location>
</feature>
<dbReference type="EMBL" id="OB666832">
    <property type="protein sequence ID" value="CAD7233723.1"/>
    <property type="molecule type" value="Genomic_DNA"/>
</dbReference>
<protein>
    <submittedName>
        <fullName evidence="1">Uncharacterized protein</fullName>
    </submittedName>
</protein>
<dbReference type="OrthoDB" id="6609851at2759"/>
<dbReference type="PANTHER" id="PTHR31751">
    <property type="entry name" value="SI:CH211-108C17.2-RELATED-RELATED"/>
    <property type="match status" value="1"/>
</dbReference>
<sequence>MMMMITMLPPEADDRVSSDLRSTKNHDKIYSAVPKDSLEKDQAFFSNDPKDFVRGIDGKSYRRIYYLEIEEEALSSTSEHADVLNSTALSEDVPLPDFEVSWVAPSEPSMDNEETMEEAEETCAVTSPPEFVIVQWEQLISCFKLMRCQHALCCQPVLKTEKSRRPDGAAFTMTFTCMKGHKWKWCSSEKVTFMCVTSKAILHFELFQVSMSKNSVTMERDAIEVGLKKCMEIPGIEVEGIVTDRSPSVAKLIREQFKTVRHHFDPWHITKSVKTQLLQVGKQKGYELVGQWCKSITNHLWYSMQTCGKDYQVNDEYFTPETLGLDEIKDIVLKPRLLQQLEKATHFYFTSALEAYHSLLLKYATKRLHYHFAGMRARSMISVIDHNWNIKRPQAVNKKTGEPRFQRRWSKKTKTWIVSPVKVPKNYDFRRQILGKCFEMAANEESKLAQAVKLKSQELKNRFNIP</sequence>
<proteinExistence type="predicted"/>
<name>A0A7R8ZRI2_9CRUS</name>